<keyword evidence="6 10" id="KW-1133">Transmembrane helix</keyword>
<evidence type="ECO:0000256" key="5">
    <source>
        <dbReference type="ARBA" id="ARBA00022832"/>
    </source>
</evidence>
<dbReference type="GO" id="GO:0030148">
    <property type="term" value="P:sphingolipid biosynthetic process"/>
    <property type="evidence" value="ECO:0007669"/>
    <property type="project" value="TreeGrafter"/>
</dbReference>
<gene>
    <name evidence="12" type="primary">ELOVL4_2</name>
    <name evidence="12" type="ORF">g.20455</name>
</gene>
<comment type="similarity">
    <text evidence="10">Belongs to the ELO family.</text>
</comment>
<dbReference type="PANTHER" id="PTHR11157">
    <property type="entry name" value="FATTY ACID ACYL TRANSFERASE-RELATED"/>
    <property type="match status" value="1"/>
</dbReference>
<feature type="transmembrane region" description="Helical" evidence="10">
    <location>
        <begin position="326"/>
        <end position="344"/>
    </location>
</feature>
<dbReference type="EC" id="2.3.1.199" evidence="10"/>
<protein>
    <recommendedName>
        <fullName evidence="10">Elongation of very long chain fatty acids protein</fullName>
        <ecNumber evidence="10">2.3.1.199</ecNumber>
    </recommendedName>
    <alternativeName>
        <fullName evidence="10">Very-long-chain 3-oxoacyl-CoA synthase</fullName>
    </alternativeName>
</protein>
<evidence type="ECO:0000256" key="7">
    <source>
        <dbReference type="ARBA" id="ARBA00023098"/>
    </source>
</evidence>
<reference evidence="12" key="1">
    <citation type="submission" date="2018-10" db="EMBL/GenBank/DDBJ databases">
        <title>Transcriptome assembly of Aceria tosichella (Wheat curl mite) Type 2.</title>
        <authorList>
            <person name="Scully E.D."/>
            <person name="Geib S.M."/>
            <person name="Palmer N.A."/>
            <person name="Gupta A.K."/>
            <person name="Sarath G."/>
            <person name="Tatineni S."/>
        </authorList>
    </citation>
    <scope>NUCLEOTIDE SEQUENCE</scope>
    <source>
        <strain evidence="12">LincolnNE</strain>
    </source>
</reference>
<keyword evidence="2 10" id="KW-0444">Lipid biosynthesis</keyword>
<keyword evidence="4 10" id="KW-0812">Transmembrane</keyword>
<evidence type="ECO:0000256" key="6">
    <source>
        <dbReference type="ARBA" id="ARBA00022989"/>
    </source>
</evidence>
<keyword evidence="3 10" id="KW-0808">Transferase</keyword>
<keyword evidence="7 10" id="KW-0443">Lipid metabolism</keyword>
<evidence type="ECO:0000256" key="3">
    <source>
        <dbReference type="ARBA" id="ARBA00022679"/>
    </source>
</evidence>
<organism evidence="12">
    <name type="scientific">Aceria tosichella</name>
    <name type="common">wheat curl mite</name>
    <dbReference type="NCBI Taxonomy" id="561515"/>
    <lineage>
        <taxon>Eukaryota</taxon>
        <taxon>Metazoa</taxon>
        <taxon>Ecdysozoa</taxon>
        <taxon>Arthropoda</taxon>
        <taxon>Chelicerata</taxon>
        <taxon>Arachnida</taxon>
        <taxon>Acari</taxon>
        <taxon>Acariformes</taxon>
        <taxon>Trombidiformes</taxon>
        <taxon>Prostigmata</taxon>
        <taxon>Eupodina</taxon>
        <taxon>Eriophyoidea</taxon>
        <taxon>Eriophyidae</taxon>
        <taxon>Eriophyinae</taxon>
        <taxon>Aceriini</taxon>
        <taxon>Aceria</taxon>
    </lineage>
</organism>
<feature type="transmembrane region" description="Helical" evidence="10">
    <location>
        <begin position="205"/>
        <end position="224"/>
    </location>
</feature>
<evidence type="ECO:0000256" key="2">
    <source>
        <dbReference type="ARBA" id="ARBA00022516"/>
    </source>
</evidence>
<keyword evidence="9 10" id="KW-0275">Fatty acid biosynthesis</keyword>
<comment type="catalytic activity">
    <reaction evidence="10">
        <text>a very-long-chain acyl-CoA + malonyl-CoA + H(+) = a very-long-chain 3-oxoacyl-CoA + CO2 + CoA</text>
        <dbReference type="Rhea" id="RHEA:32727"/>
        <dbReference type="ChEBI" id="CHEBI:15378"/>
        <dbReference type="ChEBI" id="CHEBI:16526"/>
        <dbReference type="ChEBI" id="CHEBI:57287"/>
        <dbReference type="ChEBI" id="CHEBI:57384"/>
        <dbReference type="ChEBI" id="CHEBI:90725"/>
        <dbReference type="ChEBI" id="CHEBI:90736"/>
        <dbReference type="EC" id="2.3.1.199"/>
    </reaction>
</comment>
<feature type="transmembrane region" description="Helical" evidence="10">
    <location>
        <begin position="152"/>
        <end position="170"/>
    </location>
</feature>
<sequence length="378" mass="43670">MINIASSKESDNFLFMSASSGMGDQSDSLAGCQEHQLLGTGASSASGLEQQASQQFHHNYDTINQSGPQDGYNISSGIFQQSLSDNLQTIMNNSVVSYTKNYYQWLHTLADPRVESWPMMSSPFPTLGLFFLYLIVSNYGPGWMKARKPLELRWLLVFYNLYIAILNLWITCEVCYCSYKLNYRSFCQLVKVSDDPYVMRIANAIWWYYASKGIEFADTLFFILRKKDRQLTFLHKYHHSSMFIVWWTAVRFVPGGSAITPVVFNSFVHVLMYTYYGLSALGPKVQKFLWWKRYLTIIQLIQFFVGVSIGIHLITSGCQFTRWMQYVFSGYAFSFIILFGNFYLNEYSKKKQQNEQDKQKNGLVTKPQVVDSAKIKQT</sequence>
<dbReference type="InterPro" id="IPR002076">
    <property type="entry name" value="ELO_fam"/>
</dbReference>
<evidence type="ECO:0000256" key="8">
    <source>
        <dbReference type="ARBA" id="ARBA00023136"/>
    </source>
</evidence>
<dbReference type="Pfam" id="PF01151">
    <property type="entry name" value="ELO"/>
    <property type="match status" value="1"/>
</dbReference>
<dbReference type="GO" id="GO:0005789">
    <property type="term" value="C:endoplasmic reticulum membrane"/>
    <property type="evidence" value="ECO:0007669"/>
    <property type="project" value="TreeGrafter"/>
</dbReference>
<dbReference type="AlphaFoldDB" id="A0A6G1S7P6"/>
<dbReference type="GO" id="GO:0009922">
    <property type="term" value="F:fatty acid elongase activity"/>
    <property type="evidence" value="ECO:0007669"/>
    <property type="project" value="UniProtKB-EC"/>
</dbReference>
<evidence type="ECO:0000256" key="10">
    <source>
        <dbReference type="RuleBase" id="RU361115"/>
    </source>
</evidence>
<keyword evidence="8 10" id="KW-0472">Membrane</keyword>
<evidence type="ECO:0000256" key="1">
    <source>
        <dbReference type="ARBA" id="ARBA00004141"/>
    </source>
</evidence>
<keyword evidence="5 10" id="KW-0276">Fatty acid metabolism</keyword>
<name>A0A6G1S7P6_9ACAR</name>
<dbReference type="EMBL" id="GGYP01001189">
    <property type="protein sequence ID" value="MDE45960.1"/>
    <property type="molecule type" value="Transcribed_RNA"/>
</dbReference>
<dbReference type="GO" id="GO:0019367">
    <property type="term" value="P:fatty acid elongation, saturated fatty acid"/>
    <property type="evidence" value="ECO:0007669"/>
    <property type="project" value="TreeGrafter"/>
</dbReference>
<evidence type="ECO:0000313" key="12">
    <source>
        <dbReference type="EMBL" id="MDE45960.1"/>
    </source>
</evidence>
<dbReference type="GO" id="GO:0034626">
    <property type="term" value="P:fatty acid elongation, polyunsaturated fatty acid"/>
    <property type="evidence" value="ECO:0007669"/>
    <property type="project" value="TreeGrafter"/>
</dbReference>
<dbReference type="GO" id="GO:0042761">
    <property type="term" value="P:very long-chain fatty acid biosynthetic process"/>
    <property type="evidence" value="ECO:0007669"/>
    <property type="project" value="TreeGrafter"/>
</dbReference>
<proteinExistence type="inferred from homology"/>
<evidence type="ECO:0000256" key="9">
    <source>
        <dbReference type="ARBA" id="ARBA00023160"/>
    </source>
</evidence>
<evidence type="ECO:0000256" key="4">
    <source>
        <dbReference type="ARBA" id="ARBA00022692"/>
    </source>
</evidence>
<dbReference type="PANTHER" id="PTHR11157:SF12">
    <property type="entry name" value="ELONGATION OF VERY LONG CHAIN FATTY ACIDS PROTEIN 4"/>
    <property type="match status" value="1"/>
</dbReference>
<feature type="region of interest" description="Disordered" evidence="11">
    <location>
        <begin position="353"/>
        <end position="378"/>
    </location>
</feature>
<evidence type="ECO:0000256" key="11">
    <source>
        <dbReference type="SAM" id="MobiDB-lite"/>
    </source>
</evidence>
<comment type="subcellular location">
    <subcellularLocation>
        <location evidence="1">Membrane</location>
        <topology evidence="1">Multi-pass membrane protein</topology>
    </subcellularLocation>
</comment>
<dbReference type="GO" id="GO:0034625">
    <property type="term" value="P:fatty acid elongation, monounsaturated fatty acid"/>
    <property type="evidence" value="ECO:0007669"/>
    <property type="project" value="TreeGrafter"/>
</dbReference>
<accession>A0A6G1S7P6</accession>
<feature type="transmembrane region" description="Helical" evidence="10">
    <location>
        <begin position="294"/>
        <end position="314"/>
    </location>
</feature>
<feature type="transmembrane region" description="Helical" evidence="10">
    <location>
        <begin position="122"/>
        <end position="140"/>
    </location>
</feature>